<protein>
    <submittedName>
        <fullName evidence="2">Uncharacterized protein</fullName>
    </submittedName>
</protein>
<comment type="caution">
    <text evidence="2">The sequence shown here is derived from an EMBL/GenBank/DDBJ whole genome shotgun (WGS) entry which is preliminary data.</text>
</comment>
<accession>A0AAV6UH60</accession>
<proteinExistence type="predicted"/>
<dbReference type="AlphaFoldDB" id="A0AAV6UH60"/>
<keyword evidence="1" id="KW-0732">Signal</keyword>
<sequence>MPITCIILDLVLSFTSFPSPASSPSKLRNLGAVEAPNESVSGQININGDLPRCFRMFELTQSDTCNRGAVAPLPYLASILPGAEEASIPLCR</sequence>
<dbReference type="EMBL" id="JAFNEN010000430">
    <property type="protein sequence ID" value="KAG8183158.1"/>
    <property type="molecule type" value="Genomic_DNA"/>
</dbReference>
<reference evidence="2 3" key="1">
    <citation type="journal article" date="2022" name="Nat. Ecol. Evol.">
        <title>A masculinizing supergene underlies an exaggerated male reproductive morph in a spider.</title>
        <authorList>
            <person name="Hendrickx F."/>
            <person name="De Corte Z."/>
            <person name="Sonet G."/>
            <person name="Van Belleghem S.M."/>
            <person name="Kostlbacher S."/>
            <person name="Vangestel C."/>
        </authorList>
    </citation>
    <scope>NUCLEOTIDE SEQUENCE [LARGE SCALE GENOMIC DNA]</scope>
    <source>
        <strain evidence="2">W744_W776</strain>
    </source>
</reference>
<gene>
    <name evidence="2" type="ORF">JTE90_029516</name>
</gene>
<evidence type="ECO:0000256" key="1">
    <source>
        <dbReference type="SAM" id="SignalP"/>
    </source>
</evidence>
<feature type="signal peptide" evidence="1">
    <location>
        <begin position="1"/>
        <end position="21"/>
    </location>
</feature>
<keyword evidence="3" id="KW-1185">Reference proteome</keyword>
<organism evidence="2 3">
    <name type="scientific">Oedothorax gibbosus</name>
    <dbReference type="NCBI Taxonomy" id="931172"/>
    <lineage>
        <taxon>Eukaryota</taxon>
        <taxon>Metazoa</taxon>
        <taxon>Ecdysozoa</taxon>
        <taxon>Arthropoda</taxon>
        <taxon>Chelicerata</taxon>
        <taxon>Arachnida</taxon>
        <taxon>Araneae</taxon>
        <taxon>Araneomorphae</taxon>
        <taxon>Entelegynae</taxon>
        <taxon>Araneoidea</taxon>
        <taxon>Linyphiidae</taxon>
        <taxon>Erigoninae</taxon>
        <taxon>Oedothorax</taxon>
    </lineage>
</organism>
<evidence type="ECO:0000313" key="3">
    <source>
        <dbReference type="Proteomes" id="UP000827092"/>
    </source>
</evidence>
<dbReference type="Proteomes" id="UP000827092">
    <property type="component" value="Unassembled WGS sequence"/>
</dbReference>
<feature type="chain" id="PRO_5043753478" evidence="1">
    <location>
        <begin position="22"/>
        <end position="92"/>
    </location>
</feature>
<evidence type="ECO:0000313" key="2">
    <source>
        <dbReference type="EMBL" id="KAG8183158.1"/>
    </source>
</evidence>
<name>A0AAV6UH60_9ARAC</name>